<feature type="transmembrane region" description="Helical" evidence="1">
    <location>
        <begin position="15"/>
        <end position="33"/>
    </location>
</feature>
<name>A0A5N6WBH5_9EURO</name>
<keyword evidence="3" id="KW-1185">Reference proteome</keyword>
<sequence>MNSNNWMISEATGQIFFMGFGLALKSGCLFWLADMLGGCTLMGDLDVWGNWGRGLLGGTVNQKRNRT</sequence>
<protein>
    <submittedName>
        <fullName evidence="2">Uncharacterized protein</fullName>
    </submittedName>
</protein>
<proteinExistence type="predicted"/>
<evidence type="ECO:0000313" key="2">
    <source>
        <dbReference type="EMBL" id="KAE8317858.1"/>
    </source>
</evidence>
<keyword evidence="1" id="KW-1133">Transmembrane helix</keyword>
<reference evidence="3" key="1">
    <citation type="submission" date="2019-04" db="EMBL/GenBank/DDBJ databases">
        <title>Friends and foes A comparative genomics studyof 23 Aspergillus species from section Flavi.</title>
        <authorList>
            <consortium name="DOE Joint Genome Institute"/>
            <person name="Kjaerbolling I."/>
            <person name="Vesth T."/>
            <person name="Frisvad J.C."/>
            <person name="Nybo J.L."/>
            <person name="Theobald S."/>
            <person name="Kildgaard S."/>
            <person name="Isbrandt T."/>
            <person name="Kuo A."/>
            <person name="Sato A."/>
            <person name="Lyhne E.K."/>
            <person name="Kogle M.E."/>
            <person name="Wiebenga A."/>
            <person name="Kun R.S."/>
            <person name="Lubbers R.J."/>
            <person name="Makela M.R."/>
            <person name="Barry K."/>
            <person name="Chovatia M."/>
            <person name="Clum A."/>
            <person name="Daum C."/>
            <person name="Haridas S."/>
            <person name="He G."/>
            <person name="LaButti K."/>
            <person name="Lipzen A."/>
            <person name="Mondo S."/>
            <person name="Riley R."/>
            <person name="Salamov A."/>
            <person name="Simmons B.A."/>
            <person name="Magnuson J.K."/>
            <person name="Henrissat B."/>
            <person name="Mortensen U.H."/>
            <person name="Larsen T.O."/>
            <person name="Devries R.P."/>
            <person name="Grigoriev I.V."/>
            <person name="Machida M."/>
            <person name="Baker S.E."/>
            <person name="Andersen M.R."/>
        </authorList>
    </citation>
    <scope>NUCLEOTIDE SEQUENCE [LARGE SCALE GENOMIC DNA]</scope>
    <source>
        <strain evidence="3">CBS 130015</strain>
    </source>
</reference>
<organism evidence="2 3">
    <name type="scientific">Aspergillus transmontanensis</name>
    <dbReference type="NCBI Taxonomy" id="1034304"/>
    <lineage>
        <taxon>Eukaryota</taxon>
        <taxon>Fungi</taxon>
        <taxon>Dikarya</taxon>
        <taxon>Ascomycota</taxon>
        <taxon>Pezizomycotina</taxon>
        <taxon>Eurotiomycetes</taxon>
        <taxon>Eurotiomycetidae</taxon>
        <taxon>Eurotiales</taxon>
        <taxon>Aspergillaceae</taxon>
        <taxon>Aspergillus</taxon>
        <taxon>Aspergillus subgen. Circumdati</taxon>
    </lineage>
</organism>
<gene>
    <name evidence="2" type="ORF">BDV41DRAFT_523877</name>
</gene>
<dbReference type="AlphaFoldDB" id="A0A5N6WBH5"/>
<dbReference type="EMBL" id="ML738299">
    <property type="protein sequence ID" value="KAE8317858.1"/>
    <property type="molecule type" value="Genomic_DNA"/>
</dbReference>
<keyword evidence="1" id="KW-0472">Membrane</keyword>
<evidence type="ECO:0000256" key="1">
    <source>
        <dbReference type="SAM" id="Phobius"/>
    </source>
</evidence>
<dbReference type="Proteomes" id="UP000325433">
    <property type="component" value="Unassembled WGS sequence"/>
</dbReference>
<evidence type="ECO:0000313" key="3">
    <source>
        <dbReference type="Proteomes" id="UP000325433"/>
    </source>
</evidence>
<accession>A0A5N6WBH5</accession>
<keyword evidence="1" id="KW-0812">Transmembrane</keyword>